<evidence type="ECO:0000259" key="6">
    <source>
        <dbReference type="Pfam" id="PF01979"/>
    </source>
</evidence>
<dbReference type="InterPro" id="IPR002195">
    <property type="entry name" value="Dihydroorotase_CS"/>
</dbReference>
<evidence type="ECO:0000256" key="1">
    <source>
        <dbReference type="ARBA" id="ARBA00001947"/>
    </source>
</evidence>
<evidence type="ECO:0000313" key="8">
    <source>
        <dbReference type="Proteomes" id="UP000014073"/>
    </source>
</evidence>
<dbReference type="InterPro" id="IPR032466">
    <property type="entry name" value="Metal_Hydrolase"/>
</dbReference>
<reference evidence="7 8" key="1">
    <citation type="submission" date="2008-12" db="EMBL/GenBank/DDBJ databases">
        <authorList>
            <person name="Fulton L."/>
            <person name="Clifton S."/>
            <person name="Fulton B."/>
            <person name="Xu J."/>
            <person name="Minx P."/>
            <person name="Pepin K.H."/>
            <person name="Johnson M."/>
            <person name="Bhonagiri V."/>
            <person name="Nash W.E."/>
            <person name="Mardis E.R."/>
            <person name="Wilson R.K."/>
        </authorList>
    </citation>
    <scope>NUCLEOTIDE SEQUENCE [LARGE SCALE GENOMIC DNA]</scope>
    <source>
        <strain evidence="7 8">DSM 18228</strain>
    </source>
</reference>
<dbReference type="SUPFAM" id="SSF51338">
    <property type="entry name" value="Composite domain of metallo-dependent hydrolases"/>
    <property type="match status" value="1"/>
</dbReference>
<dbReference type="EMBL" id="ACBW01000177">
    <property type="protein sequence ID" value="EEF77274.1"/>
    <property type="molecule type" value="Genomic_DNA"/>
</dbReference>
<evidence type="ECO:0000256" key="3">
    <source>
        <dbReference type="ARBA" id="ARBA00010286"/>
    </source>
</evidence>
<dbReference type="GO" id="GO:0046872">
    <property type="term" value="F:metal ion binding"/>
    <property type="evidence" value="ECO:0007669"/>
    <property type="project" value="UniProtKB-KW"/>
</dbReference>
<dbReference type="PROSITE" id="PS00483">
    <property type="entry name" value="DIHYDROOROTASE_2"/>
    <property type="match status" value="1"/>
</dbReference>
<dbReference type="Pfam" id="PF01979">
    <property type="entry name" value="Amidohydro_1"/>
    <property type="match status" value="1"/>
</dbReference>
<dbReference type="GO" id="GO:0005737">
    <property type="term" value="C:cytoplasm"/>
    <property type="evidence" value="ECO:0007669"/>
    <property type="project" value="TreeGrafter"/>
</dbReference>
<dbReference type="Gene3D" id="2.30.40.10">
    <property type="entry name" value="Urease, subunit C, domain 1"/>
    <property type="match status" value="1"/>
</dbReference>
<dbReference type="Gene3D" id="3.20.20.140">
    <property type="entry name" value="Metal-dependent hydrolases"/>
    <property type="match status" value="1"/>
</dbReference>
<dbReference type="STRING" id="547042.BACCOPRO_02793"/>
<dbReference type="InterPro" id="IPR006680">
    <property type="entry name" value="Amidohydro-rel"/>
</dbReference>
<keyword evidence="8" id="KW-1185">Reference proteome</keyword>
<comment type="caution">
    <text evidence="7">The sequence shown here is derived from an EMBL/GenBank/DDBJ whole genome shotgun (WGS) entry which is preliminary data.</text>
</comment>
<comment type="cofactor">
    <cofactor evidence="1">
        <name>Zn(2+)</name>
        <dbReference type="ChEBI" id="CHEBI:29105"/>
    </cofactor>
</comment>
<dbReference type="NCBIfam" id="TIGR00857">
    <property type="entry name" value="pyrC_multi"/>
    <property type="match status" value="1"/>
</dbReference>
<dbReference type="AlphaFoldDB" id="S0FA91"/>
<gene>
    <name evidence="7" type="ORF">BACCOPRO_02793</name>
</gene>
<proteinExistence type="inferred from homology"/>
<comment type="function">
    <text evidence="2">Catalyzes the reversible cyclization of carbamoyl aspartate to dihydroorotate.</text>
</comment>
<sequence length="464" mass="51571">MGQLVPKISFQNKKLRNMRTWIHHATIVNEGRKFVGSVVIENEKIAEILENGQTPTSPCDKEIDATGCYLLPGVIDDHVHFRDPGLTHKADMATETAAAAAGGVTSFMDMPNCNPQTTTLEALDNKFADAARKCLVNYSFYFGATNNNADQLAALDKTHVCGVKLFMGASTGNMLVDRMETLKRIFSEAGMLIATHCEDQNIIRQNTELFKQKYGEDPDISCHPLIRSEEACYRSSSLAIQLAKETGARLHVLHVSTARELELFEDRPLGEKRITSEACVSHLFFCDEDYKTLGARIKCNPSIKTKQDRDALRQALATNRIDVIGTDHAPHLLSEKAGGALKAVSGMPTLQFSLISIMELVREGVLTMEQLVQKMCHAPAELFQIQGRGFIRTGYQADLVLVNPNKEWTVTPECIQSKCGWSPMEGQRFHAQVEKTFVNGSLVYDNGQLHKEVRGQALTFRRAL</sequence>
<dbReference type="CDD" id="cd01318">
    <property type="entry name" value="DHOase_IIb"/>
    <property type="match status" value="1"/>
</dbReference>
<comment type="similarity">
    <text evidence="3">Belongs to the metallo-dependent hydrolases superfamily. DHOase family. Class I DHOase subfamily.</text>
</comment>
<keyword evidence="4" id="KW-0479">Metal-binding</keyword>
<evidence type="ECO:0000313" key="7">
    <source>
        <dbReference type="EMBL" id="EEF77274.1"/>
    </source>
</evidence>
<evidence type="ECO:0000256" key="4">
    <source>
        <dbReference type="ARBA" id="ARBA00022723"/>
    </source>
</evidence>
<dbReference type="SUPFAM" id="SSF51556">
    <property type="entry name" value="Metallo-dependent hydrolases"/>
    <property type="match status" value="1"/>
</dbReference>
<dbReference type="NCBIfam" id="NF006688">
    <property type="entry name" value="PRK09236.1"/>
    <property type="match status" value="1"/>
</dbReference>
<dbReference type="PANTHER" id="PTHR43668">
    <property type="entry name" value="ALLANTOINASE"/>
    <property type="match status" value="1"/>
</dbReference>
<evidence type="ECO:0000256" key="5">
    <source>
        <dbReference type="ARBA" id="ARBA00022801"/>
    </source>
</evidence>
<protein>
    <submittedName>
        <fullName evidence="7">Amidohydrolase family protein</fullName>
    </submittedName>
</protein>
<feature type="domain" description="Amidohydrolase-related" evidence="6">
    <location>
        <begin position="69"/>
        <end position="443"/>
    </location>
</feature>
<dbReference type="Proteomes" id="UP000014073">
    <property type="component" value="Unassembled WGS sequence"/>
</dbReference>
<dbReference type="GO" id="GO:0004038">
    <property type="term" value="F:allantoinase activity"/>
    <property type="evidence" value="ECO:0007669"/>
    <property type="project" value="TreeGrafter"/>
</dbReference>
<name>S0FA91_9BACT</name>
<dbReference type="GO" id="GO:0006145">
    <property type="term" value="P:purine nucleobase catabolic process"/>
    <property type="evidence" value="ECO:0007669"/>
    <property type="project" value="TreeGrafter"/>
</dbReference>
<evidence type="ECO:0000256" key="2">
    <source>
        <dbReference type="ARBA" id="ARBA00002368"/>
    </source>
</evidence>
<dbReference type="InterPro" id="IPR050138">
    <property type="entry name" value="DHOase/Allantoinase_Hydrolase"/>
</dbReference>
<dbReference type="eggNOG" id="COG0044">
    <property type="taxonomic scope" value="Bacteria"/>
</dbReference>
<dbReference type="InterPro" id="IPR011059">
    <property type="entry name" value="Metal-dep_hydrolase_composite"/>
</dbReference>
<dbReference type="HOGENOM" id="CLU_015572_1_1_10"/>
<dbReference type="PANTHER" id="PTHR43668:SF4">
    <property type="entry name" value="ALLANTOINASE"/>
    <property type="match status" value="1"/>
</dbReference>
<accession>S0FA91</accession>
<keyword evidence="5 7" id="KW-0378">Hydrolase</keyword>
<organism evidence="7 8">
    <name type="scientific">Phocaeicola coprophilus DSM 18228 = JCM 13818</name>
    <dbReference type="NCBI Taxonomy" id="547042"/>
    <lineage>
        <taxon>Bacteria</taxon>
        <taxon>Pseudomonadati</taxon>
        <taxon>Bacteroidota</taxon>
        <taxon>Bacteroidia</taxon>
        <taxon>Bacteroidales</taxon>
        <taxon>Bacteroidaceae</taxon>
        <taxon>Phocaeicola</taxon>
    </lineage>
</organism>